<keyword evidence="7 10" id="KW-1133">Transmembrane helix</keyword>
<comment type="caution">
    <text evidence="13">The sequence shown here is derived from an EMBL/GenBank/DDBJ whole genome shotgun (WGS) entry which is preliminary data.</text>
</comment>
<gene>
    <name evidence="13" type="ORF">GCM10009093_02580</name>
</gene>
<evidence type="ECO:0000256" key="1">
    <source>
        <dbReference type="ARBA" id="ARBA00003273"/>
    </source>
</evidence>
<evidence type="ECO:0000256" key="8">
    <source>
        <dbReference type="ARBA" id="ARBA00023180"/>
    </source>
</evidence>
<feature type="domain" description="Peptidase M28" evidence="12">
    <location>
        <begin position="109"/>
        <end position="301"/>
    </location>
</feature>
<feature type="transmembrane region" description="Helical" evidence="10">
    <location>
        <begin position="480"/>
        <end position="500"/>
    </location>
</feature>
<dbReference type="PANTHER" id="PTHR12147">
    <property type="entry name" value="METALLOPEPTIDASE M28 FAMILY MEMBER"/>
    <property type="match status" value="1"/>
</dbReference>
<evidence type="ECO:0000256" key="4">
    <source>
        <dbReference type="ARBA" id="ARBA00017435"/>
    </source>
</evidence>
<evidence type="ECO:0000256" key="10">
    <source>
        <dbReference type="SAM" id="Phobius"/>
    </source>
</evidence>
<feature type="transmembrane region" description="Helical" evidence="10">
    <location>
        <begin position="335"/>
        <end position="353"/>
    </location>
</feature>
<reference evidence="14" key="1">
    <citation type="journal article" date="2019" name="Int. J. Syst. Evol. Microbiol.">
        <title>The Global Catalogue of Microorganisms (GCM) 10K type strain sequencing project: providing services to taxonomists for standard genome sequencing and annotation.</title>
        <authorList>
            <consortium name="The Broad Institute Genomics Platform"/>
            <consortium name="The Broad Institute Genome Sequencing Center for Infectious Disease"/>
            <person name="Wu L."/>
            <person name="Ma J."/>
        </authorList>
    </citation>
    <scope>NUCLEOTIDE SEQUENCE [LARGE SCALE GENOMIC DNA]</scope>
    <source>
        <strain evidence="14">JCM 13476</strain>
    </source>
</reference>
<keyword evidence="10" id="KW-0472">Membrane</keyword>
<keyword evidence="8" id="KW-0325">Glycoprotein</keyword>
<evidence type="ECO:0000256" key="6">
    <source>
        <dbReference type="ARBA" id="ARBA00022801"/>
    </source>
</evidence>
<evidence type="ECO:0000256" key="7">
    <source>
        <dbReference type="ARBA" id="ARBA00022989"/>
    </source>
</evidence>
<keyword evidence="5" id="KW-0926">Vacuole</keyword>
<protein>
    <recommendedName>
        <fullName evidence="4">Vacuolar membrane protease</fullName>
    </recommendedName>
    <alternativeName>
        <fullName evidence="9">FXNA-related family protease 1</fullName>
    </alternativeName>
</protein>
<keyword evidence="10" id="KW-0812">Transmembrane</keyword>
<dbReference type="SUPFAM" id="SSF53187">
    <property type="entry name" value="Zn-dependent exopeptidases"/>
    <property type="match status" value="1"/>
</dbReference>
<dbReference type="Gene3D" id="3.40.630.10">
    <property type="entry name" value="Zn peptidases"/>
    <property type="match status" value="1"/>
</dbReference>
<dbReference type="InterPro" id="IPR001261">
    <property type="entry name" value="ArgE/DapE_CS"/>
</dbReference>
<feature type="chain" id="PRO_5045706512" description="Vacuolar membrane protease" evidence="11">
    <location>
        <begin position="18"/>
        <end position="630"/>
    </location>
</feature>
<keyword evidence="6" id="KW-0378">Hydrolase</keyword>
<dbReference type="InterPro" id="IPR045175">
    <property type="entry name" value="M28_fam"/>
</dbReference>
<feature type="transmembrane region" description="Helical" evidence="10">
    <location>
        <begin position="374"/>
        <end position="392"/>
    </location>
</feature>
<evidence type="ECO:0000256" key="9">
    <source>
        <dbReference type="ARBA" id="ARBA00031512"/>
    </source>
</evidence>
<feature type="transmembrane region" description="Helical" evidence="10">
    <location>
        <begin position="589"/>
        <end position="608"/>
    </location>
</feature>
<proteinExistence type="inferred from homology"/>
<evidence type="ECO:0000313" key="13">
    <source>
        <dbReference type="EMBL" id="GAA0378992.1"/>
    </source>
</evidence>
<keyword evidence="14" id="KW-1185">Reference proteome</keyword>
<dbReference type="InterPro" id="IPR007484">
    <property type="entry name" value="Peptidase_M28"/>
</dbReference>
<dbReference type="Proteomes" id="UP001500791">
    <property type="component" value="Unassembled WGS sequence"/>
</dbReference>
<evidence type="ECO:0000256" key="2">
    <source>
        <dbReference type="ARBA" id="ARBA00004128"/>
    </source>
</evidence>
<dbReference type="Pfam" id="PF04389">
    <property type="entry name" value="Peptidase_M28"/>
    <property type="match status" value="1"/>
</dbReference>
<evidence type="ECO:0000256" key="5">
    <source>
        <dbReference type="ARBA" id="ARBA00022554"/>
    </source>
</evidence>
<dbReference type="PANTHER" id="PTHR12147:SF58">
    <property type="entry name" value="VACUOLAR MEMBRANE PROTEASE"/>
    <property type="match status" value="1"/>
</dbReference>
<evidence type="ECO:0000256" key="3">
    <source>
        <dbReference type="ARBA" id="ARBA00010918"/>
    </source>
</evidence>
<feature type="transmembrane region" description="Helical" evidence="10">
    <location>
        <begin position="564"/>
        <end position="583"/>
    </location>
</feature>
<name>A0ABP3HSF6_9CAUL</name>
<evidence type="ECO:0000259" key="12">
    <source>
        <dbReference type="Pfam" id="PF04389"/>
    </source>
</evidence>
<keyword evidence="11" id="KW-0732">Signal</keyword>
<comment type="similarity">
    <text evidence="3">Belongs to the peptidase M28 family.</text>
</comment>
<comment type="subcellular location">
    <subcellularLocation>
        <location evidence="2">Vacuole membrane</location>
        <topology evidence="2">Multi-pass membrane protein</topology>
    </subcellularLocation>
</comment>
<dbReference type="EMBL" id="BAAAEJ010000002">
    <property type="protein sequence ID" value="GAA0378992.1"/>
    <property type="molecule type" value="Genomic_DNA"/>
</dbReference>
<accession>A0ABP3HSF6</accession>
<feature type="transmembrane region" description="Helical" evidence="10">
    <location>
        <begin position="412"/>
        <end position="429"/>
    </location>
</feature>
<feature type="transmembrane region" description="Helical" evidence="10">
    <location>
        <begin position="507"/>
        <end position="529"/>
    </location>
</feature>
<sequence length="630" mass="66592">MRLSVLLSTLALMFALAVLSLQTPRPRPADAPADQFSAHRAMVDVREIAKAPHPLGSAEHQRVRQHLSSRLTELGFTASEQTGSLTVKAVQRLQKEGGTPEVAGFQATNLIGIRKGTQSGLPPILLMAHYDTSVHSPGAADDSAGVAAILEAARALKARKDTQRDLIVLFTDAEEIGLEGARIFFEEHALAPTIGFIINLEARGGGGRASMFETGRGDGPTIKAFAPLAWSADGGVASTSLASFMYERMPNGTDFTIPRNQGAQGINIAFIGRARQYHTAESTPDNLDQGSLQHIGSQTLEMTSRLMTSEALPAKGDNRAYADVFGHVFISTPLWAGWVLLALSLAGLAFSVWRARVVTRLGPKQLFQGVLDGVWFISASLILCQALRLLAAPLSGSGQYYILLRRLPWMEASAALAVLALAFILMSGARAEYRRILGYGLAGLTLLVNLVGDASPLMIGAGAVAAVLSLWPGAASRTLWGGWIGGVMLAFVLGVVLQVVAPQAALILIWPVLLAVAVMSLTAALFPALSEMRGLIAPAIATVIAGAWLMGYGHLVFLGIGISLPGALGLIGFLVLLFVRPLVPARDDYWLTILAVVFLLASVALGAGSRLAEPAQTSALAEKATRLSLQ</sequence>
<dbReference type="PROSITE" id="PS00758">
    <property type="entry name" value="ARGE_DAPE_CPG2_1"/>
    <property type="match status" value="1"/>
</dbReference>
<evidence type="ECO:0000256" key="11">
    <source>
        <dbReference type="SAM" id="SignalP"/>
    </source>
</evidence>
<feature type="signal peptide" evidence="11">
    <location>
        <begin position="1"/>
        <end position="17"/>
    </location>
</feature>
<organism evidence="13 14">
    <name type="scientific">Brevundimonas terrae</name>
    <dbReference type="NCBI Taxonomy" id="363631"/>
    <lineage>
        <taxon>Bacteria</taxon>
        <taxon>Pseudomonadati</taxon>
        <taxon>Pseudomonadota</taxon>
        <taxon>Alphaproteobacteria</taxon>
        <taxon>Caulobacterales</taxon>
        <taxon>Caulobacteraceae</taxon>
        <taxon>Brevundimonas</taxon>
    </lineage>
</organism>
<dbReference type="RefSeq" id="WP_167178567.1">
    <property type="nucleotide sequence ID" value="NZ_BAAAEJ010000002.1"/>
</dbReference>
<evidence type="ECO:0000313" key="14">
    <source>
        <dbReference type="Proteomes" id="UP001500791"/>
    </source>
</evidence>
<feature type="transmembrane region" description="Helical" evidence="10">
    <location>
        <begin position="535"/>
        <end position="557"/>
    </location>
</feature>
<comment type="function">
    <text evidence="1">May be involved in vacuolar sorting and osmoregulation.</text>
</comment>
<feature type="transmembrane region" description="Helical" evidence="10">
    <location>
        <begin position="441"/>
        <end position="468"/>
    </location>
</feature>